<dbReference type="EMBL" id="JAHXZI010000036">
    <property type="protein sequence ID" value="MBW6440069.1"/>
    <property type="molecule type" value="Genomic_DNA"/>
</dbReference>
<keyword evidence="3" id="KW-1185">Reference proteome</keyword>
<organism evidence="2 3">
    <name type="scientific">Actinoplanes hulinensis</name>
    <dbReference type="NCBI Taxonomy" id="1144547"/>
    <lineage>
        <taxon>Bacteria</taxon>
        <taxon>Bacillati</taxon>
        <taxon>Actinomycetota</taxon>
        <taxon>Actinomycetes</taxon>
        <taxon>Micromonosporales</taxon>
        <taxon>Micromonosporaceae</taxon>
        <taxon>Actinoplanes</taxon>
    </lineage>
</organism>
<evidence type="ECO:0000313" key="2">
    <source>
        <dbReference type="EMBL" id="MBW6440069.1"/>
    </source>
</evidence>
<gene>
    <name evidence="2" type="ORF">KZ829_40735</name>
</gene>
<sequence length="225" mass="25230">MGIDWVPARPRAGASEVRELVAAQAERVRRYRLGEPVPASDVEQRLRGCLDIAEVDGIWPTFRTAVIGMNPLFPPEWREQAYLTLLPGDARRAVDRWRWWHGEITAGRMRHYLRRLVAAEAAAALVPVLDLPPAPEVAPAGPPPKSAEADSPVAGQQERIRALAEHITLVDETVRAHNRTVPRSRRIARPEPFWPGGPPANPWIEEFFAWVGPHLDDGHGLYLWV</sequence>
<accession>A0ABS7BGT9</accession>
<reference evidence="2 3" key="1">
    <citation type="journal article" date="2013" name="Antonie Van Leeuwenhoek">
        <title>Actinoplanes hulinensis sp. nov., a novel actinomycete isolated from soybean root (Glycine max (L.) Merr).</title>
        <authorList>
            <person name="Shen Y."/>
            <person name="Liu C."/>
            <person name="Wang X."/>
            <person name="Zhao J."/>
            <person name="Jia F."/>
            <person name="Zhang Y."/>
            <person name="Wang L."/>
            <person name="Yang D."/>
            <person name="Xiang W."/>
        </authorList>
    </citation>
    <scope>NUCLEOTIDE SEQUENCE [LARGE SCALE GENOMIC DNA]</scope>
    <source>
        <strain evidence="2 3">NEAU-M9</strain>
    </source>
</reference>
<evidence type="ECO:0000256" key="1">
    <source>
        <dbReference type="SAM" id="MobiDB-lite"/>
    </source>
</evidence>
<name>A0ABS7BGT9_9ACTN</name>
<dbReference type="Proteomes" id="UP001519863">
    <property type="component" value="Unassembled WGS sequence"/>
</dbReference>
<protein>
    <submittedName>
        <fullName evidence="2">Uncharacterized protein</fullName>
    </submittedName>
</protein>
<dbReference type="RefSeq" id="WP_220149187.1">
    <property type="nucleotide sequence ID" value="NZ_JAHXZI010000036.1"/>
</dbReference>
<proteinExistence type="predicted"/>
<feature type="compositionally biased region" description="Pro residues" evidence="1">
    <location>
        <begin position="136"/>
        <end position="145"/>
    </location>
</feature>
<feature type="region of interest" description="Disordered" evidence="1">
    <location>
        <begin position="136"/>
        <end position="155"/>
    </location>
</feature>
<comment type="caution">
    <text evidence="2">The sequence shown here is derived from an EMBL/GenBank/DDBJ whole genome shotgun (WGS) entry which is preliminary data.</text>
</comment>
<evidence type="ECO:0000313" key="3">
    <source>
        <dbReference type="Proteomes" id="UP001519863"/>
    </source>
</evidence>